<dbReference type="GO" id="GO:0000155">
    <property type="term" value="F:phosphorelay sensor kinase activity"/>
    <property type="evidence" value="ECO:0007669"/>
    <property type="project" value="InterPro"/>
</dbReference>
<feature type="domain" description="Histidine kinase/HSP90-like ATPase" evidence="4">
    <location>
        <begin position="979"/>
        <end position="1076"/>
    </location>
</feature>
<dbReference type="EMBL" id="AM039952">
    <property type="protein sequence ID" value="CAJ23865.1"/>
    <property type="molecule type" value="Genomic_DNA"/>
</dbReference>
<dbReference type="KEGG" id="xcv:XCV2188"/>
<evidence type="ECO:0000256" key="3">
    <source>
        <dbReference type="ARBA" id="ARBA00023012"/>
    </source>
</evidence>
<dbReference type="InterPro" id="IPR011712">
    <property type="entry name" value="Sig_transdc_His_kin_sub3_dim/P"/>
</dbReference>
<dbReference type="PANTHER" id="PTHR24421:SF62">
    <property type="entry name" value="SENSORY TRANSDUCTION HISTIDINE KINASE"/>
    <property type="match status" value="1"/>
</dbReference>
<evidence type="ECO:0000259" key="4">
    <source>
        <dbReference type="SMART" id="SM00387"/>
    </source>
</evidence>
<sequence>MQQRVAATAKQPQPQRGAVRLQHAEALRAALRFAHHARGLSQSLNEFFPHVPPPKEVVVLPPIPPDNDAMPHASVIHSLCLSRLRAAAVVALWWLLLLCRPACAAGIAATRDGLLQFHHTAWSIERGAPADIWDIQQADGGALWLATGFGLFKFDGEHFTRQAAPEGEAYASHNMTALSLTTDDGAWIGYFNAGIDRLADGHLTHFVPGKDVPDGMVFRIERDGSGRLWAAIDGGLCWFDGQRWHRAGADWGYPESSAQWLLRDRRGILWVSDGSRILSLQPGARRFESSGQQVGHFTTMAEHPDGAIWVADPHRGVFALTDAHGVVLPAVARNRLQFPGLFAHRIRFMRDGALWGSDYIAGGVFRVAQPTSSAPVLERYGPVQGLTSSTAGPLLEDHEGNLWAGTNLGLNRFRHRALLPLAALLPGQTTAVAVFATVATPSAPVLLAVLRDERQLALTRTGIQALQRGAPVGVLQVPSNANGWLLGDNRLLRLHAGRTHSLPLPQDARTGSIRAFAVDAQDSPWACPDASGPQRWDGHRWQPIASLQDQPCSVLAAAPDGALWVGSVTGELSVLRGGQVQHYTANNGLSVGPITAIWRSAALTLVAGESGLAMLGSDGRFQQVADQANPVLQGITGIARDRHDTFWLNGNRGVVQIGRQALLRSLRNGLVSPTLRLYDVMDGLPGVAQQATPVPTAIAAADGLLWFTTNQGLAWLDPEQTYRNPTAPKVFITEVVANDRPYPRQDGLHLPKWTDRLRIGYDAISLTRPERVRFRYRLEGVDARWQDAGNRNEAFYTNLAPGRYRFRIAAANNDGLWNARGDTLAFVIEPAFIQTWQFKACCALASLLALGVAWRMRTRQVAGRLRARLEERYRERERIARELHDTLLQGTQGLILRLHAASRSLPWNDPRRLELEQAVDLAENALAEGRDRVNGLRDSQSLHEDLAAALQRARNASMPPPTAALQVCVEGRPMRLRPLVADELFQLGREALANADRHANATGIALELRYGSRDFTLRIRDDGRGLDPDVLHGHARTGHWGLTGMQERAQRIGAKMQLWSRPGSGTEIQITLAARAAYLRAKRWWWPFHTARPTESSNG</sequence>
<dbReference type="Gene3D" id="2.60.40.10">
    <property type="entry name" value="Immunoglobulins"/>
    <property type="match status" value="1"/>
</dbReference>
<keyword evidence="3" id="KW-0902">Two-component regulatory system</keyword>
<reference evidence="5 6" key="1">
    <citation type="journal article" date="2005" name="J. Bacteriol.">
        <title>Insights into genome plasticity and pathogenicity of the plant pathogenic Bacterium Xanthomonas campestris pv. vesicatoria revealed by the complete genome sequence.</title>
        <authorList>
            <person name="Thieme F."/>
            <person name="Koebnik R."/>
            <person name="Bekel T."/>
            <person name="Berger C."/>
            <person name="Boch J."/>
            <person name="Buettner D."/>
            <person name="Caldana C."/>
            <person name="Gaigalat L."/>
            <person name="Goesmann A."/>
            <person name="Kay S."/>
            <person name="Kirchner O."/>
            <person name="Lanz C."/>
            <person name="Linke B."/>
            <person name="McHardy A.C."/>
            <person name="Meyer F."/>
            <person name="Mittenhuber G."/>
            <person name="Nies D.H."/>
            <person name="Niesbach-Kloesgen U."/>
            <person name="Patschkowski T."/>
            <person name="Rueckert C."/>
            <person name="Rupp O."/>
            <person name="Schneicker S."/>
            <person name="Schuster S.C."/>
            <person name="Vorhoelter F.J."/>
            <person name="Weber E."/>
            <person name="Puehler A."/>
            <person name="Bonas U."/>
            <person name="Bartels D."/>
            <person name="Kaiser O."/>
        </authorList>
    </citation>
    <scope>NUCLEOTIDE SEQUENCE [LARGE SCALE GENOMIC DNA]</scope>
    <source>
        <strain evidence="5 6">85-10</strain>
    </source>
</reference>
<dbReference type="AlphaFoldDB" id="Q3BTJ4"/>
<dbReference type="Pfam" id="PF07495">
    <property type="entry name" value="Y_Y_Y"/>
    <property type="match status" value="1"/>
</dbReference>
<dbReference type="InterPro" id="IPR050482">
    <property type="entry name" value="Sensor_HK_TwoCompSys"/>
</dbReference>
<dbReference type="Gene3D" id="1.20.5.1930">
    <property type="match status" value="1"/>
</dbReference>
<dbReference type="InterPro" id="IPR003594">
    <property type="entry name" value="HATPase_dom"/>
</dbReference>
<accession>Q3BTJ4</accession>
<dbReference type="InterPro" id="IPR015943">
    <property type="entry name" value="WD40/YVTN_repeat-like_dom_sf"/>
</dbReference>
<evidence type="ECO:0000256" key="2">
    <source>
        <dbReference type="ARBA" id="ARBA00022777"/>
    </source>
</evidence>
<dbReference type="InterPro" id="IPR013783">
    <property type="entry name" value="Ig-like_fold"/>
</dbReference>
<keyword evidence="2 5" id="KW-0418">Kinase</keyword>
<dbReference type="eggNOG" id="COG3292">
    <property type="taxonomic scope" value="Bacteria"/>
</dbReference>
<dbReference type="InterPro" id="IPR036890">
    <property type="entry name" value="HATPase_C_sf"/>
</dbReference>
<evidence type="ECO:0000313" key="6">
    <source>
        <dbReference type="Proteomes" id="UP000007069"/>
    </source>
</evidence>
<evidence type="ECO:0000313" key="5">
    <source>
        <dbReference type="EMBL" id="CAJ23865.1"/>
    </source>
</evidence>
<dbReference type="SUPFAM" id="SSF55874">
    <property type="entry name" value="ATPase domain of HSP90 chaperone/DNA topoisomerase II/histidine kinase"/>
    <property type="match status" value="1"/>
</dbReference>
<dbReference type="STRING" id="456327.BJD11_11460"/>
<name>Q3BTJ4_XANE5</name>
<dbReference type="GO" id="GO:0016020">
    <property type="term" value="C:membrane"/>
    <property type="evidence" value="ECO:0007669"/>
    <property type="project" value="InterPro"/>
</dbReference>
<dbReference type="Proteomes" id="UP000007069">
    <property type="component" value="Chromosome"/>
</dbReference>
<dbReference type="SMART" id="SM00387">
    <property type="entry name" value="HATPase_c"/>
    <property type="match status" value="1"/>
</dbReference>
<proteinExistence type="predicted"/>
<dbReference type="eggNOG" id="COG4585">
    <property type="taxonomic scope" value="Bacteria"/>
</dbReference>
<dbReference type="Pfam" id="PF02518">
    <property type="entry name" value="HATPase_c"/>
    <property type="match status" value="1"/>
</dbReference>
<dbReference type="GO" id="GO:0046983">
    <property type="term" value="F:protein dimerization activity"/>
    <property type="evidence" value="ECO:0007669"/>
    <property type="project" value="InterPro"/>
</dbReference>
<keyword evidence="1" id="KW-0808">Transferase</keyword>
<dbReference type="Gene3D" id="3.30.565.10">
    <property type="entry name" value="Histidine kinase-like ATPase, C-terminal domain"/>
    <property type="match status" value="1"/>
</dbReference>
<organism evidence="6">
    <name type="scientific">Xanthomonas euvesicatoria pv. vesicatoria (strain 85-10)</name>
    <name type="common">Xanthomonas campestris pv. vesicatoria</name>
    <dbReference type="NCBI Taxonomy" id="316273"/>
    <lineage>
        <taxon>Bacteria</taxon>
        <taxon>Pseudomonadati</taxon>
        <taxon>Pseudomonadota</taxon>
        <taxon>Gammaproteobacteria</taxon>
        <taxon>Lysobacterales</taxon>
        <taxon>Lysobacteraceae</taxon>
        <taxon>Xanthomonas</taxon>
    </lineage>
</organism>
<dbReference type="SUPFAM" id="SSF63829">
    <property type="entry name" value="Calcium-dependent phosphotriesterase"/>
    <property type="match status" value="2"/>
</dbReference>
<gene>
    <name evidence="5" type="ordered locus">XCV2188</name>
</gene>
<dbReference type="InterPro" id="IPR011123">
    <property type="entry name" value="Y_Y_Y"/>
</dbReference>
<protein>
    <submittedName>
        <fullName evidence="5">Two-component system sensor histidine kinase</fullName>
    </submittedName>
</protein>
<dbReference type="HOGENOM" id="CLU_000445_28_2_6"/>
<dbReference type="PANTHER" id="PTHR24421">
    <property type="entry name" value="NITRATE/NITRITE SENSOR PROTEIN NARX-RELATED"/>
    <property type="match status" value="1"/>
</dbReference>
<dbReference type="CDD" id="cd16917">
    <property type="entry name" value="HATPase_UhpB-NarQ-NarX-like"/>
    <property type="match status" value="1"/>
</dbReference>
<dbReference type="Gene3D" id="2.130.10.10">
    <property type="entry name" value="YVTN repeat-like/Quinoprotein amine dehydrogenase"/>
    <property type="match status" value="2"/>
</dbReference>
<dbReference type="Pfam" id="PF07730">
    <property type="entry name" value="HisKA_3"/>
    <property type="match status" value="1"/>
</dbReference>
<evidence type="ECO:0000256" key="1">
    <source>
        <dbReference type="ARBA" id="ARBA00022679"/>
    </source>
</evidence>